<keyword evidence="3" id="KW-1185">Reference proteome</keyword>
<evidence type="ECO:0000256" key="1">
    <source>
        <dbReference type="SAM" id="MobiDB-lite"/>
    </source>
</evidence>
<sequence>MSFRCGQITRRPKVARSGSFQSRGKIPDTKLRIRSWTTTHNPQHEDEMPALEQVKYSQGATVAAVTDFYAFLTKMYLPESAVVHPPPEGWPTLASDLSNLGKSDEVLSLLSHLPYVRQDDLDNTETPEVTPGGRWIDWRQSGIWVREGGSDIDELRTISEGPAIMENVPEHVIGLTMSEHHVFLLDTELGVVYWPECPSRLRDGPHCIEDDPYDYCDDDEDAEWRADGAAWSVADFFKVLKAQYRSLRWVPCSEYEVLDSETEITKNPIPTLQGVYRRHGWPDLQQYRKEEYLEEAKAVRVATEQGGGGDEEGDDAEGA</sequence>
<dbReference type="Proteomes" id="UP001055115">
    <property type="component" value="Unassembled WGS sequence"/>
</dbReference>
<reference evidence="2 3" key="1">
    <citation type="submission" date="2022-03" db="EMBL/GenBank/DDBJ databases">
        <title>Genome data of Colletotrichum spp.</title>
        <authorList>
            <person name="Utami Y.D."/>
            <person name="Hiruma K."/>
        </authorList>
    </citation>
    <scope>NUCLEOTIDE SEQUENCE [LARGE SCALE GENOMIC DNA]</scope>
    <source>
        <strain evidence="2 3">MAFF 239500</strain>
    </source>
</reference>
<feature type="compositionally biased region" description="Acidic residues" evidence="1">
    <location>
        <begin position="309"/>
        <end position="319"/>
    </location>
</feature>
<dbReference type="EMBL" id="BQXU01000063">
    <property type="protein sequence ID" value="GKT52214.1"/>
    <property type="molecule type" value="Genomic_DNA"/>
</dbReference>
<accession>A0AA37UL47</accession>
<name>A0AA37UL47_9PEZI</name>
<dbReference type="RefSeq" id="XP_049134564.1">
    <property type="nucleotide sequence ID" value="XM_049278607.1"/>
</dbReference>
<feature type="region of interest" description="Disordered" evidence="1">
    <location>
        <begin position="300"/>
        <end position="319"/>
    </location>
</feature>
<feature type="region of interest" description="Disordered" evidence="1">
    <location>
        <begin position="1"/>
        <end position="24"/>
    </location>
</feature>
<evidence type="ECO:0000313" key="2">
    <source>
        <dbReference type="EMBL" id="GKT52214.1"/>
    </source>
</evidence>
<evidence type="ECO:0000313" key="3">
    <source>
        <dbReference type="Proteomes" id="UP001055115"/>
    </source>
</evidence>
<dbReference type="GeneID" id="73333197"/>
<comment type="caution">
    <text evidence="2">The sequence shown here is derived from an EMBL/GenBank/DDBJ whole genome shotgun (WGS) entry which is preliminary data.</text>
</comment>
<proteinExistence type="predicted"/>
<dbReference type="AlphaFoldDB" id="A0AA37UL47"/>
<organism evidence="2 3">
    <name type="scientific">Colletotrichum spaethianum</name>
    <dbReference type="NCBI Taxonomy" id="700344"/>
    <lineage>
        <taxon>Eukaryota</taxon>
        <taxon>Fungi</taxon>
        <taxon>Dikarya</taxon>
        <taxon>Ascomycota</taxon>
        <taxon>Pezizomycotina</taxon>
        <taxon>Sordariomycetes</taxon>
        <taxon>Hypocreomycetidae</taxon>
        <taxon>Glomerellales</taxon>
        <taxon>Glomerellaceae</taxon>
        <taxon>Colletotrichum</taxon>
        <taxon>Colletotrichum spaethianum species complex</taxon>
    </lineage>
</organism>
<protein>
    <submittedName>
        <fullName evidence="2">Uncharacterized protein</fullName>
    </submittedName>
</protein>
<gene>
    <name evidence="2" type="ORF">ColSpa_12395</name>
</gene>